<evidence type="ECO:0000313" key="7">
    <source>
        <dbReference type="EMBL" id="CAK9010753.1"/>
    </source>
</evidence>
<keyword evidence="3" id="KW-1278">Translocase</keyword>
<dbReference type="SMART" id="SM01002">
    <property type="entry name" value="AlaDh_PNT_C"/>
    <property type="match status" value="1"/>
</dbReference>
<dbReference type="Proteomes" id="UP001642464">
    <property type="component" value="Unassembled WGS sequence"/>
</dbReference>
<evidence type="ECO:0000256" key="4">
    <source>
        <dbReference type="ARBA" id="ARBA00023027"/>
    </source>
</evidence>
<evidence type="ECO:0000256" key="1">
    <source>
        <dbReference type="ARBA" id="ARBA00012943"/>
    </source>
</evidence>
<evidence type="ECO:0000256" key="3">
    <source>
        <dbReference type="ARBA" id="ARBA00022967"/>
    </source>
</evidence>
<organism evidence="7 8">
    <name type="scientific">Durusdinium trenchii</name>
    <dbReference type="NCBI Taxonomy" id="1381693"/>
    <lineage>
        <taxon>Eukaryota</taxon>
        <taxon>Sar</taxon>
        <taxon>Alveolata</taxon>
        <taxon>Dinophyceae</taxon>
        <taxon>Suessiales</taxon>
        <taxon>Symbiodiniaceae</taxon>
        <taxon>Durusdinium</taxon>
    </lineage>
</organism>
<dbReference type="SUPFAM" id="SSF52283">
    <property type="entry name" value="Formate/glycerate dehydrogenase catalytic domain-like"/>
    <property type="match status" value="1"/>
</dbReference>
<dbReference type="PANTHER" id="PTHR10160:SF19">
    <property type="entry name" value="PROTON-TRANSLOCATING NAD(P)(+) TRANSHYDROGENASE"/>
    <property type="match status" value="1"/>
</dbReference>
<accession>A0ABP0J8M4</accession>
<feature type="domain" description="Alanine dehydrogenase/pyridine nucleotide transhydrogenase NAD(H)-binding" evidence="6">
    <location>
        <begin position="145"/>
        <end position="309"/>
    </location>
</feature>
<comment type="caution">
    <text evidence="7">The sequence shown here is derived from an EMBL/GenBank/DDBJ whole genome shotgun (WGS) entry which is preliminary data.</text>
</comment>
<evidence type="ECO:0000256" key="2">
    <source>
        <dbReference type="ARBA" id="ARBA00022857"/>
    </source>
</evidence>
<keyword evidence="8" id="KW-1185">Reference proteome</keyword>
<dbReference type="InterPro" id="IPR007698">
    <property type="entry name" value="AlaDH/PNT_NAD(H)-bd"/>
</dbReference>
<dbReference type="EC" id="7.1.1.1" evidence="1"/>
<protein>
    <recommendedName>
        <fullName evidence="1">proton-translocating NAD(P)(+) transhydrogenase</fullName>
        <ecNumber evidence="1">7.1.1.1</ecNumber>
    </recommendedName>
</protein>
<proteinExistence type="predicted"/>
<dbReference type="PANTHER" id="PTHR10160">
    <property type="entry name" value="NAD(P) TRANSHYDROGENASE"/>
    <property type="match status" value="1"/>
</dbReference>
<keyword evidence="2" id="KW-0521">NADP</keyword>
<reference evidence="7 8" key="1">
    <citation type="submission" date="2024-02" db="EMBL/GenBank/DDBJ databases">
        <authorList>
            <person name="Chen Y."/>
            <person name="Shah S."/>
            <person name="Dougan E. K."/>
            <person name="Thang M."/>
            <person name="Chan C."/>
        </authorList>
    </citation>
    <scope>NUCLEOTIDE SEQUENCE [LARGE SCALE GENOMIC DNA]</scope>
</reference>
<evidence type="ECO:0000259" key="6">
    <source>
        <dbReference type="SMART" id="SM01002"/>
    </source>
</evidence>
<keyword evidence="4" id="KW-0520">NAD</keyword>
<dbReference type="InterPro" id="IPR036291">
    <property type="entry name" value="NAD(P)-bd_dom_sf"/>
</dbReference>
<dbReference type="SUPFAM" id="SSF51735">
    <property type="entry name" value="NAD(P)-binding Rossmann-fold domains"/>
    <property type="match status" value="1"/>
</dbReference>
<sequence length="363" mass="38155">MATTAPLLQNDTHLSFKTRELQQLSLALVSLCCRLPQASAGAAIALELGILHEGDQRVSMAPDVAEQLIKDGYGDSQLQRVLFSIEPPEADFPACKGKAVCEKAKAAGVMLVDVTAVPRITIAQKLDVLSSQAKCAGHRAVIEASYAFGRFHTAEMTAAGKYPPSQTFILGCGVAGLAAIGTSKAMGSVVRAWDVRDVSDQVHSMGAKWVTVDFKESGEGQGGYAKESSDAFKKVQQETFRKVLAECDIAISTAAIPGRPSPLLITKEAVAGMKPGSVIVDLAAQGGGNCELTKLNEIVTTANGVTIIGYADMPARNLLRHIHGKGKAADFMKNFLGALDAGEEGDIVSRSIVCSRDGKLVAA</sequence>
<evidence type="ECO:0000256" key="5">
    <source>
        <dbReference type="ARBA" id="ARBA00048202"/>
    </source>
</evidence>
<gene>
    <name evidence="7" type="ORF">SCF082_LOCUS10806</name>
</gene>
<evidence type="ECO:0000313" key="8">
    <source>
        <dbReference type="Proteomes" id="UP001642464"/>
    </source>
</evidence>
<name>A0ABP0J8M4_9DINO</name>
<dbReference type="Gene3D" id="3.40.50.720">
    <property type="entry name" value="NAD(P)-binding Rossmann-like Domain"/>
    <property type="match status" value="2"/>
</dbReference>
<dbReference type="EMBL" id="CAXAMM010006336">
    <property type="protein sequence ID" value="CAK9010753.1"/>
    <property type="molecule type" value="Genomic_DNA"/>
</dbReference>
<dbReference type="Pfam" id="PF01262">
    <property type="entry name" value="AlaDh_PNT_C"/>
    <property type="match status" value="1"/>
</dbReference>
<comment type="catalytic activity">
    <reaction evidence="5">
        <text>NAD(+) + NADPH + H(+)(in) = NADH + NADP(+) + H(+)(out)</text>
        <dbReference type="Rhea" id="RHEA:47992"/>
        <dbReference type="ChEBI" id="CHEBI:15378"/>
        <dbReference type="ChEBI" id="CHEBI:57540"/>
        <dbReference type="ChEBI" id="CHEBI:57783"/>
        <dbReference type="ChEBI" id="CHEBI:57945"/>
        <dbReference type="ChEBI" id="CHEBI:58349"/>
        <dbReference type="EC" id="7.1.1.1"/>
    </reaction>
</comment>